<evidence type="ECO:0000313" key="3">
    <source>
        <dbReference type="EMBL" id="GGM79051.1"/>
    </source>
</evidence>
<dbReference type="Pfam" id="PF05901">
    <property type="entry name" value="Excalibur"/>
    <property type="match status" value="1"/>
</dbReference>
<dbReference type="Proteomes" id="UP000637578">
    <property type="component" value="Unassembled WGS sequence"/>
</dbReference>
<evidence type="ECO:0000313" key="4">
    <source>
        <dbReference type="Proteomes" id="UP000637578"/>
    </source>
</evidence>
<organism evidence="3 4">
    <name type="scientific">Longimycelium tulufanense</name>
    <dbReference type="NCBI Taxonomy" id="907463"/>
    <lineage>
        <taxon>Bacteria</taxon>
        <taxon>Bacillati</taxon>
        <taxon>Actinomycetota</taxon>
        <taxon>Actinomycetes</taxon>
        <taxon>Pseudonocardiales</taxon>
        <taxon>Pseudonocardiaceae</taxon>
        <taxon>Longimycelium</taxon>
    </lineage>
</organism>
<proteinExistence type="predicted"/>
<name>A0A8J3FY43_9PSEU</name>
<dbReference type="InterPro" id="IPR008613">
    <property type="entry name" value="Excalibur_Ca-bd_domain"/>
</dbReference>
<evidence type="ECO:0000256" key="1">
    <source>
        <dbReference type="SAM" id="MobiDB-lite"/>
    </source>
</evidence>
<gene>
    <name evidence="3" type="ORF">GCM10012275_57080</name>
</gene>
<feature type="compositionally biased region" description="Pro residues" evidence="1">
    <location>
        <begin position="44"/>
        <end position="61"/>
    </location>
</feature>
<dbReference type="AlphaFoldDB" id="A0A8J3FY43"/>
<keyword evidence="4" id="KW-1185">Reference proteome</keyword>
<reference evidence="3" key="1">
    <citation type="journal article" date="2014" name="Int. J. Syst. Evol. Microbiol.">
        <title>Complete genome sequence of Corynebacterium casei LMG S-19264T (=DSM 44701T), isolated from a smear-ripened cheese.</title>
        <authorList>
            <consortium name="US DOE Joint Genome Institute (JGI-PGF)"/>
            <person name="Walter F."/>
            <person name="Albersmeier A."/>
            <person name="Kalinowski J."/>
            <person name="Ruckert C."/>
        </authorList>
    </citation>
    <scope>NUCLEOTIDE SEQUENCE</scope>
    <source>
        <strain evidence="3">CGMCC 4.5737</strain>
    </source>
</reference>
<feature type="compositionally biased region" description="Low complexity" evidence="1">
    <location>
        <begin position="20"/>
        <end position="43"/>
    </location>
</feature>
<protein>
    <recommendedName>
        <fullName evidence="2">Excalibur calcium-binding domain-containing protein</fullName>
    </recommendedName>
</protein>
<evidence type="ECO:0000259" key="2">
    <source>
        <dbReference type="SMART" id="SM00894"/>
    </source>
</evidence>
<dbReference type="SMART" id="SM00894">
    <property type="entry name" value="Excalibur"/>
    <property type="match status" value="1"/>
</dbReference>
<comment type="caution">
    <text evidence="3">The sequence shown here is derived from an EMBL/GenBank/DDBJ whole genome shotgun (WGS) entry which is preliminary data.</text>
</comment>
<feature type="region of interest" description="Disordered" evidence="1">
    <location>
        <begin position="1"/>
        <end position="80"/>
    </location>
</feature>
<reference evidence="3" key="2">
    <citation type="submission" date="2020-09" db="EMBL/GenBank/DDBJ databases">
        <authorList>
            <person name="Sun Q."/>
            <person name="Zhou Y."/>
        </authorList>
    </citation>
    <scope>NUCLEOTIDE SEQUENCE</scope>
    <source>
        <strain evidence="3">CGMCC 4.5737</strain>
    </source>
</reference>
<accession>A0A8J3FY43</accession>
<feature type="domain" description="Excalibur calcium-binding" evidence="2">
    <location>
        <begin position="80"/>
        <end position="117"/>
    </location>
</feature>
<dbReference type="EMBL" id="BMMK01000043">
    <property type="protein sequence ID" value="GGM79051.1"/>
    <property type="molecule type" value="Genomic_DNA"/>
</dbReference>
<sequence length="117" mass="12298">MLIAGCGNGSAPAGPNVESTTTTTVAPGTTTGTTTTTTTITKPESPPPAPPPPPPPAPPTPEAEQRKPAPTAAERALDPRFRTCKEAKANGYGPYYKGVNPEYDWYFDRDHDGKVCE</sequence>